<dbReference type="Proteomes" id="UP001215280">
    <property type="component" value="Unassembled WGS sequence"/>
</dbReference>
<name>A0AAD7HHY0_9AGAR</name>
<accession>A0AAD7HHY0</accession>
<gene>
    <name evidence="1" type="ORF">DFH07DRAFT_946958</name>
</gene>
<keyword evidence="2" id="KW-1185">Reference proteome</keyword>
<evidence type="ECO:0000313" key="1">
    <source>
        <dbReference type="EMBL" id="KAJ7720976.1"/>
    </source>
</evidence>
<organism evidence="1 2">
    <name type="scientific">Mycena maculata</name>
    <dbReference type="NCBI Taxonomy" id="230809"/>
    <lineage>
        <taxon>Eukaryota</taxon>
        <taxon>Fungi</taxon>
        <taxon>Dikarya</taxon>
        <taxon>Basidiomycota</taxon>
        <taxon>Agaricomycotina</taxon>
        <taxon>Agaricomycetes</taxon>
        <taxon>Agaricomycetidae</taxon>
        <taxon>Agaricales</taxon>
        <taxon>Marasmiineae</taxon>
        <taxon>Mycenaceae</taxon>
        <taxon>Mycena</taxon>
    </lineage>
</organism>
<dbReference type="EMBL" id="JARJLG010000273">
    <property type="protein sequence ID" value="KAJ7720976.1"/>
    <property type="molecule type" value="Genomic_DNA"/>
</dbReference>
<dbReference type="AlphaFoldDB" id="A0AAD7HHY0"/>
<reference evidence="1" key="1">
    <citation type="submission" date="2023-03" db="EMBL/GenBank/DDBJ databases">
        <title>Massive genome expansion in bonnet fungi (Mycena s.s.) driven by repeated elements and novel gene families across ecological guilds.</title>
        <authorList>
            <consortium name="Lawrence Berkeley National Laboratory"/>
            <person name="Harder C.B."/>
            <person name="Miyauchi S."/>
            <person name="Viragh M."/>
            <person name="Kuo A."/>
            <person name="Thoen E."/>
            <person name="Andreopoulos B."/>
            <person name="Lu D."/>
            <person name="Skrede I."/>
            <person name="Drula E."/>
            <person name="Henrissat B."/>
            <person name="Morin E."/>
            <person name="Kohler A."/>
            <person name="Barry K."/>
            <person name="LaButti K."/>
            <person name="Morin E."/>
            <person name="Salamov A."/>
            <person name="Lipzen A."/>
            <person name="Mereny Z."/>
            <person name="Hegedus B."/>
            <person name="Baldrian P."/>
            <person name="Stursova M."/>
            <person name="Weitz H."/>
            <person name="Taylor A."/>
            <person name="Grigoriev I.V."/>
            <person name="Nagy L.G."/>
            <person name="Martin F."/>
            <person name="Kauserud H."/>
        </authorList>
    </citation>
    <scope>NUCLEOTIDE SEQUENCE</scope>
    <source>
        <strain evidence="1">CBHHK188m</strain>
    </source>
</reference>
<proteinExistence type="predicted"/>
<evidence type="ECO:0000313" key="2">
    <source>
        <dbReference type="Proteomes" id="UP001215280"/>
    </source>
</evidence>
<comment type="caution">
    <text evidence="1">The sequence shown here is derived from an EMBL/GenBank/DDBJ whole genome shotgun (WGS) entry which is preliminary data.</text>
</comment>
<sequence length="386" mass="42313">MVDVLLGLDWQSGLRDWYSHASGHGHLDNLNVAAFLHAPLPSTTPRHPIAPISEPSATSTSNTMFPLSRSTHSLPGDTPLGQAIPPAPAPSFSSISSYSVIPNRYINDASGHHSLAYEHGTGSLFVGHENVTEFFHILEVTDSAIGGSSLPLILAPPIDDIDDWIPNNLNIFVPVDQPDVWGESFARIHLHPNHSQPRIARPYRTVTKSHVKYASRLKNKPIMITEGIDKCVITPATAAATTIGKLNLSFRADLNSSGVGMCVATCSTICVLYPDLVDKRHALESWYMPTIKSCIDLETRGYRRSISTMGWSESCGWNCPAVWRRIQGLRGVGIFCWGGYNAEMKDGGSVGVPYTDVSMKWRLGDTCSNVHCPWFKYQEVSGAVRF</sequence>
<protein>
    <submittedName>
        <fullName evidence="1">Uncharacterized protein</fullName>
    </submittedName>
</protein>